<proteinExistence type="predicted"/>
<dbReference type="OrthoDB" id="9813158at2"/>
<feature type="domain" description="Thioesterase" evidence="2">
    <location>
        <begin position="47"/>
        <end position="120"/>
    </location>
</feature>
<dbReference type="PANTHER" id="PTHR43240">
    <property type="entry name" value="1,4-DIHYDROXY-2-NAPHTHOYL-COA THIOESTERASE 1"/>
    <property type="match status" value="1"/>
</dbReference>
<evidence type="ECO:0000259" key="2">
    <source>
        <dbReference type="Pfam" id="PF03061"/>
    </source>
</evidence>
<comment type="caution">
    <text evidence="3">The sequence shown here is derived from an EMBL/GenBank/DDBJ whole genome shotgun (WGS) entry which is preliminary data.</text>
</comment>
<dbReference type="EMBL" id="VFSU01000011">
    <property type="protein sequence ID" value="TPE64053.1"/>
    <property type="molecule type" value="Genomic_DNA"/>
</dbReference>
<dbReference type="InterPro" id="IPR006683">
    <property type="entry name" value="Thioestr_dom"/>
</dbReference>
<dbReference type="AlphaFoldDB" id="A0A501XUN3"/>
<organism evidence="3 4">
    <name type="scientific">Sandaracinobacter neustonicus</name>
    <dbReference type="NCBI Taxonomy" id="1715348"/>
    <lineage>
        <taxon>Bacteria</taxon>
        <taxon>Pseudomonadati</taxon>
        <taxon>Pseudomonadota</taxon>
        <taxon>Alphaproteobacteria</taxon>
        <taxon>Sphingomonadales</taxon>
        <taxon>Sphingosinicellaceae</taxon>
        <taxon>Sandaracinobacter</taxon>
    </lineage>
</organism>
<name>A0A501XUN3_9SPHN</name>
<gene>
    <name evidence="3" type="ORF">FJQ54_03960</name>
</gene>
<dbReference type="CDD" id="cd03443">
    <property type="entry name" value="PaaI_thioesterase"/>
    <property type="match status" value="1"/>
</dbReference>
<dbReference type="InterPro" id="IPR029069">
    <property type="entry name" value="HotDog_dom_sf"/>
</dbReference>
<keyword evidence="1" id="KW-0378">Hydrolase</keyword>
<dbReference type="SUPFAM" id="SSF54637">
    <property type="entry name" value="Thioesterase/thiol ester dehydrase-isomerase"/>
    <property type="match status" value="1"/>
</dbReference>
<dbReference type="PANTHER" id="PTHR43240:SF7">
    <property type="entry name" value="BLR7284 PROTEIN"/>
    <property type="match status" value="1"/>
</dbReference>
<dbReference type="GO" id="GO:0005829">
    <property type="term" value="C:cytosol"/>
    <property type="evidence" value="ECO:0007669"/>
    <property type="project" value="TreeGrafter"/>
</dbReference>
<dbReference type="GO" id="GO:0061522">
    <property type="term" value="F:1,4-dihydroxy-2-naphthoyl-CoA thioesterase activity"/>
    <property type="evidence" value="ECO:0007669"/>
    <property type="project" value="TreeGrafter"/>
</dbReference>
<dbReference type="Proteomes" id="UP000319897">
    <property type="component" value="Unassembled WGS sequence"/>
</dbReference>
<dbReference type="NCBIfam" id="TIGR00369">
    <property type="entry name" value="unchar_dom_1"/>
    <property type="match status" value="1"/>
</dbReference>
<evidence type="ECO:0000256" key="1">
    <source>
        <dbReference type="ARBA" id="ARBA00022801"/>
    </source>
</evidence>
<accession>A0A501XUN3</accession>
<dbReference type="Gene3D" id="3.10.129.10">
    <property type="entry name" value="Hotdog Thioesterase"/>
    <property type="match status" value="1"/>
</dbReference>
<dbReference type="InterPro" id="IPR003736">
    <property type="entry name" value="PAAI_dom"/>
</dbReference>
<evidence type="ECO:0000313" key="4">
    <source>
        <dbReference type="Proteomes" id="UP000319897"/>
    </source>
</evidence>
<protein>
    <submittedName>
        <fullName evidence="3">PaaI family thioesterase</fullName>
    </submittedName>
</protein>
<dbReference type="Pfam" id="PF03061">
    <property type="entry name" value="4HBT"/>
    <property type="match status" value="1"/>
</dbReference>
<reference evidence="3 4" key="1">
    <citation type="submission" date="2019-06" db="EMBL/GenBank/DDBJ databases">
        <authorList>
            <person name="Lee I."/>
            <person name="Jang G.I."/>
            <person name="Hwang C.Y."/>
        </authorList>
    </citation>
    <scope>NUCLEOTIDE SEQUENCE [LARGE SCALE GENOMIC DNA]</scope>
    <source>
        <strain evidence="3 4">PAMC 28131</strain>
    </source>
</reference>
<keyword evidence="4" id="KW-1185">Reference proteome</keyword>
<evidence type="ECO:0000313" key="3">
    <source>
        <dbReference type="EMBL" id="TPE64053.1"/>
    </source>
</evidence>
<sequence length="142" mass="15417">MTRYVDRAMAAVPHLQALGIRFRAMGADWAELEMPYAPQLVAYPETGVIASGAVFSLMDSAAGFSVLVKLGRFEHHATLDLRCDYLRPAEPGKTVIGRVECYKISRSVAFVRGIAHDGEPDHPIAHITGTFMLMTKPAGTSA</sequence>